<dbReference type="SUPFAM" id="SSF51316">
    <property type="entry name" value="Mss4-like"/>
    <property type="match status" value="1"/>
</dbReference>
<dbReference type="GeneID" id="87890210"/>
<dbReference type="EMBL" id="JAUDZG010000002">
    <property type="protein sequence ID" value="KAK3307762.1"/>
    <property type="molecule type" value="Genomic_DNA"/>
</dbReference>
<dbReference type="PANTHER" id="PTHR33337">
    <property type="entry name" value="GFA DOMAIN-CONTAINING PROTEIN"/>
    <property type="match status" value="1"/>
</dbReference>
<organism evidence="6 7">
    <name type="scientific">Chaetomium strumarium</name>
    <dbReference type="NCBI Taxonomy" id="1170767"/>
    <lineage>
        <taxon>Eukaryota</taxon>
        <taxon>Fungi</taxon>
        <taxon>Dikarya</taxon>
        <taxon>Ascomycota</taxon>
        <taxon>Pezizomycotina</taxon>
        <taxon>Sordariomycetes</taxon>
        <taxon>Sordariomycetidae</taxon>
        <taxon>Sordariales</taxon>
        <taxon>Chaetomiaceae</taxon>
        <taxon>Chaetomium</taxon>
    </lineage>
</organism>
<keyword evidence="7" id="KW-1185">Reference proteome</keyword>
<dbReference type="Pfam" id="PF04828">
    <property type="entry name" value="GFA"/>
    <property type="match status" value="1"/>
</dbReference>
<evidence type="ECO:0000259" key="5">
    <source>
        <dbReference type="PROSITE" id="PS51891"/>
    </source>
</evidence>
<evidence type="ECO:0000256" key="4">
    <source>
        <dbReference type="ARBA" id="ARBA00023239"/>
    </source>
</evidence>
<dbReference type="RefSeq" id="XP_062723542.1">
    <property type="nucleotide sequence ID" value="XM_062871381.1"/>
</dbReference>
<dbReference type="PROSITE" id="PS51891">
    <property type="entry name" value="CENP_V_GFA"/>
    <property type="match status" value="1"/>
</dbReference>
<reference evidence="6" key="1">
    <citation type="journal article" date="2023" name="Mol. Phylogenet. Evol.">
        <title>Genome-scale phylogeny and comparative genomics of the fungal order Sordariales.</title>
        <authorList>
            <person name="Hensen N."/>
            <person name="Bonometti L."/>
            <person name="Westerberg I."/>
            <person name="Brannstrom I.O."/>
            <person name="Guillou S."/>
            <person name="Cros-Aarteil S."/>
            <person name="Calhoun S."/>
            <person name="Haridas S."/>
            <person name="Kuo A."/>
            <person name="Mondo S."/>
            <person name="Pangilinan J."/>
            <person name="Riley R."/>
            <person name="LaButti K."/>
            <person name="Andreopoulos B."/>
            <person name="Lipzen A."/>
            <person name="Chen C."/>
            <person name="Yan M."/>
            <person name="Daum C."/>
            <person name="Ng V."/>
            <person name="Clum A."/>
            <person name="Steindorff A."/>
            <person name="Ohm R.A."/>
            <person name="Martin F."/>
            <person name="Silar P."/>
            <person name="Natvig D.O."/>
            <person name="Lalanne C."/>
            <person name="Gautier V."/>
            <person name="Ament-Velasquez S.L."/>
            <person name="Kruys A."/>
            <person name="Hutchinson M.I."/>
            <person name="Powell A.J."/>
            <person name="Barry K."/>
            <person name="Miller A.N."/>
            <person name="Grigoriev I.V."/>
            <person name="Debuchy R."/>
            <person name="Gladieux P."/>
            <person name="Hiltunen Thoren M."/>
            <person name="Johannesson H."/>
        </authorList>
    </citation>
    <scope>NUCLEOTIDE SEQUENCE</scope>
    <source>
        <strain evidence="6">CBS 333.67</strain>
    </source>
</reference>
<feature type="domain" description="CENP-V/GFA" evidence="5">
    <location>
        <begin position="5"/>
        <end position="137"/>
    </location>
</feature>
<evidence type="ECO:0000256" key="3">
    <source>
        <dbReference type="ARBA" id="ARBA00022833"/>
    </source>
</evidence>
<comment type="caution">
    <text evidence="6">The sequence shown here is derived from an EMBL/GenBank/DDBJ whole genome shotgun (WGS) entry which is preliminary data.</text>
</comment>
<protein>
    <submittedName>
        <fullName evidence="6">Mss4-like protein</fullName>
    </submittedName>
</protein>
<dbReference type="Proteomes" id="UP001273166">
    <property type="component" value="Unassembled WGS sequence"/>
</dbReference>
<evidence type="ECO:0000256" key="1">
    <source>
        <dbReference type="ARBA" id="ARBA00005495"/>
    </source>
</evidence>
<accession>A0AAJ0GX39</accession>
<keyword evidence="2" id="KW-0479">Metal-binding</keyword>
<dbReference type="InterPro" id="IPR011057">
    <property type="entry name" value="Mss4-like_sf"/>
</dbReference>
<evidence type="ECO:0000313" key="7">
    <source>
        <dbReference type="Proteomes" id="UP001273166"/>
    </source>
</evidence>
<name>A0AAJ0GX39_9PEZI</name>
<dbReference type="GO" id="GO:0046872">
    <property type="term" value="F:metal ion binding"/>
    <property type="evidence" value="ECO:0007669"/>
    <property type="project" value="UniProtKB-KW"/>
</dbReference>
<dbReference type="AlphaFoldDB" id="A0AAJ0GX39"/>
<dbReference type="GO" id="GO:0016846">
    <property type="term" value="F:carbon-sulfur lyase activity"/>
    <property type="evidence" value="ECO:0007669"/>
    <property type="project" value="InterPro"/>
</dbReference>
<gene>
    <name evidence="6" type="ORF">B0T15DRAFT_84468</name>
</gene>
<proteinExistence type="inferred from homology"/>
<reference evidence="6" key="2">
    <citation type="submission" date="2023-06" db="EMBL/GenBank/DDBJ databases">
        <authorList>
            <consortium name="Lawrence Berkeley National Laboratory"/>
            <person name="Mondo S.J."/>
            <person name="Hensen N."/>
            <person name="Bonometti L."/>
            <person name="Westerberg I."/>
            <person name="Brannstrom I.O."/>
            <person name="Guillou S."/>
            <person name="Cros-Aarteil S."/>
            <person name="Calhoun S."/>
            <person name="Haridas S."/>
            <person name="Kuo A."/>
            <person name="Pangilinan J."/>
            <person name="Riley R."/>
            <person name="Labutti K."/>
            <person name="Andreopoulos B."/>
            <person name="Lipzen A."/>
            <person name="Chen C."/>
            <person name="Yanf M."/>
            <person name="Daum C."/>
            <person name="Ng V."/>
            <person name="Clum A."/>
            <person name="Steindorff A."/>
            <person name="Ohm R."/>
            <person name="Martin F."/>
            <person name="Silar P."/>
            <person name="Natvig D."/>
            <person name="Lalanne C."/>
            <person name="Gautier V."/>
            <person name="Ament-Velasquez S.L."/>
            <person name="Kruys A."/>
            <person name="Hutchinson M.I."/>
            <person name="Powell A.J."/>
            <person name="Barry K."/>
            <person name="Miller A.N."/>
            <person name="Grigoriev I.V."/>
            <person name="Debuchy R."/>
            <person name="Gladieux P."/>
            <person name="Thoren M.H."/>
            <person name="Johannesson H."/>
        </authorList>
    </citation>
    <scope>NUCLEOTIDE SEQUENCE</scope>
    <source>
        <strain evidence="6">CBS 333.67</strain>
    </source>
</reference>
<evidence type="ECO:0000313" key="6">
    <source>
        <dbReference type="EMBL" id="KAK3307762.1"/>
    </source>
</evidence>
<dbReference type="InterPro" id="IPR006913">
    <property type="entry name" value="CENP-V/GFA"/>
</dbReference>
<dbReference type="PANTHER" id="PTHR33337:SF40">
    <property type="entry name" value="CENP-V_GFA DOMAIN-CONTAINING PROTEIN-RELATED"/>
    <property type="match status" value="1"/>
</dbReference>
<sequence>MAAPYSGSCLCGGIRFTIASEPAAVLSCFCEHCSKGAGGTNQIIAKFAQADVNISEGEHLIATYTFTDTSSGGPKAKAFCRTCGTPLWTVPASARGTSLLIRPSLLSEWHHFKPGSEIFVANRPPWVTPVDGAEQWEGVRGR</sequence>
<evidence type="ECO:0000256" key="2">
    <source>
        <dbReference type="ARBA" id="ARBA00022723"/>
    </source>
</evidence>
<keyword evidence="4" id="KW-0456">Lyase</keyword>
<comment type="similarity">
    <text evidence="1">Belongs to the Gfa family.</text>
</comment>
<dbReference type="Gene3D" id="3.90.1590.10">
    <property type="entry name" value="glutathione-dependent formaldehyde- activating enzyme (gfa)"/>
    <property type="match status" value="1"/>
</dbReference>
<keyword evidence="3" id="KW-0862">Zinc</keyword>